<dbReference type="Pfam" id="PF00106">
    <property type="entry name" value="adh_short"/>
    <property type="match status" value="1"/>
</dbReference>
<dbReference type="RefSeq" id="WP_091279432.1">
    <property type="nucleotide sequence ID" value="NZ_FAOZ01000013.1"/>
</dbReference>
<dbReference type="PANTHER" id="PTHR42879">
    <property type="entry name" value="3-OXOACYL-(ACYL-CARRIER-PROTEIN) REDUCTASE"/>
    <property type="match status" value="1"/>
</dbReference>
<dbReference type="InterPro" id="IPR020904">
    <property type="entry name" value="Sc_DH/Rdtase_CS"/>
</dbReference>
<evidence type="ECO:0000256" key="1">
    <source>
        <dbReference type="ARBA" id="ARBA00006484"/>
    </source>
</evidence>
<dbReference type="SUPFAM" id="SSF51735">
    <property type="entry name" value="NAD(P)-binding Rossmann-fold domains"/>
    <property type="match status" value="1"/>
</dbReference>
<keyword evidence="5" id="KW-1185">Reference proteome</keyword>
<evidence type="ECO:0000313" key="5">
    <source>
        <dbReference type="Proteomes" id="UP000198802"/>
    </source>
</evidence>
<dbReference type="PANTHER" id="PTHR42879:SF2">
    <property type="entry name" value="3-OXOACYL-[ACYL-CARRIER-PROTEIN] REDUCTASE FABG"/>
    <property type="match status" value="1"/>
</dbReference>
<dbReference type="GO" id="GO:0032787">
    <property type="term" value="P:monocarboxylic acid metabolic process"/>
    <property type="evidence" value="ECO:0007669"/>
    <property type="project" value="UniProtKB-ARBA"/>
</dbReference>
<dbReference type="Gene3D" id="3.40.50.720">
    <property type="entry name" value="NAD(P)-binding Rossmann-like Domain"/>
    <property type="match status" value="1"/>
</dbReference>
<dbReference type="PRINTS" id="PR00080">
    <property type="entry name" value="SDRFAMILY"/>
</dbReference>
<evidence type="ECO:0000256" key="3">
    <source>
        <dbReference type="RuleBase" id="RU000363"/>
    </source>
</evidence>
<accession>A0A0S4QR72</accession>
<protein>
    <submittedName>
        <fullName evidence="4">3-oxoacyl-[acyl-carrier protein] reductase</fullName>
    </submittedName>
</protein>
<keyword evidence="2" id="KW-0560">Oxidoreductase</keyword>
<dbReference type="InterPro" id="IPR036291">
    <property type="entry name" value="NAD(P)-bd_dom_sf"/>
</dbReference>
<dbReference type="InterPro" id="IPR002347">
    <property type="entry name" value="SDR_fam"/>
</dbReference>
<dbReference type="PRINTS" id="PR00081">
    <property type="entry name" value="GDHRDH"/>
</dbReference>
<sequence>MSFTIDLSGRTAVVTGGGQGVGRAACLTLAAAGARVLVNDFVADRAESVAKEIEQAGGAAAAVPFDVSDYQAVTRSVSDAGVDILVNNAGNAGPAIGDATAPASGGRGPSVSLGEFTNTEPADWERYFAVNLYGVMNCTRATLPHMIAAGHGRIITIVSDAGRVGEPHMAPYAAAKAGAAGFTRAIAREVGRDGITVNNIALATVDTIGLAEMAAGSPEIQRRVERQLRRYIVPRLGQPDDVAGLVTFLASPAASWITGQTYPVNGGYSVNL</sequence>
<dbReference type="FunFam" id="3.40.50.720:FF:000084">
    <property type="entry name" value="Short-chain dehydrogenase reductase"/>
    <property type="match status" value="1"/>
</dbReference>
<dbReference type="EMBL" id="FAOZ01000013">
    <property type="protein sequence ID" value="CUU57647.1"/>
    <property type="molecule type" value="Genomic_DNA"/>
</dbReference>
<gene>
    <name evidence="4" type="ORF">Ga0074812_113145</name>
</gene>
<dbReference type="PROSITE" id="PS00061">
    <property type="entry name" value="ADH_SHORT"/>
    <property type="match status" value="1"/>
</dbReference>
<dbReference type="InterPro" id="IPR050259">
    <property type="entry name" value="SDR"/>
</dbReference>
<name>A0A0S4QR72_9ACTN</name>
<proteinExistence type="inferred from homology"/>
<organism evidence="4 5">
    <name type="scientific">Parafrankia irregularis</name>
    <dbReference type="NCBI Taxonomy" id="795642"/>
    <lineage>
        <taxon>Bacteria</taxon>
        <taxon>Bacillati</taxon>
        <taxon>Actinomycetota</taxon>
        <taxon>Actinomycetes</taxon>
        <taxon>Frankiales</taxon>
        <taxon>Frankiaceae</taxon>
        <taxon>Parafrankia</taxon>
    </lineage>
</organism>
<dbReference type="Proteomes" id="UP000198802">
    <property type="component" value="Unassembled WGS sequence"/>
</dbReference>
<evidence type="ECO:0000256" key="2">
    <source>
        <dbReference type="ARBA" id="ARBA00023002"/>
    </source>
</evidence>
<reference evidence="5" key="1">
    <citation type="submission" date="2015-11" db="EMBL/GenBank/DDBJ databases">
        <authorList>
            <person name="Varghese N."/>
        </authorList>
    </citation>
    <scope>NUCLEOTIDE SEQUENCE [LARGE SCALE GENOMIC DNA]</scope>
    <source>
        <strain evidence="5">DSM 45899</strain>
    </source>
</reference>
<evidence type="ECO:0000313" key="4">
    <source>
        <dbReference type="EMBL" id="CUU57647.1"/>
    </source>
</evidence>
<dbReference type="AlphaFoldDB" id="A0A0S4QR72"/>
<dbReference type="GO" id="GO:0016491">
    <property type="term" value="F:oxidoreductase activity"/>
    <property type="evidence" value="ECO:0007669"/>
    <property type="project" value="UniProtKB-KW"/>
</dbReference>
<comment type="similarity">
    <text evidence="1 3">Belongs to the short-chain dehydrogenases/reductases (SDR) family.</text>
</comment>